<gene>
    <name evidence="22" type="primary">FYB1</name>
</gene>
<reference evidence="22" key="1">
    <citation type="submission" date="2025-08" db="UniProtKB">
        <authorList>
            <consortium name="RefSeq"/>
        </authorList>
    </citation>
    <scope>IDENTIFICATION</scope>
</reference>
<feature type="compositionally biased region" description="Basic and acidic residues" evidence="19">
    <location>
        <begin position="379"/>
        <end position="392"/>
    </location>
</feature>
<dbReference type="GO" id="GO:0005737">
    <property type="term" value="C:cytoplasm"/>
    <property type="evidence" value="ECO:0007669"/>
    <property type="project" value="UniProtKB-SubCell"/>
</dbReference>
<evidence type="ECO:0000256" key="3">
    <source>
        <dbReference type="ARBA" id="ARBA00022443"/>
    </source>
</evidence>
<dbReference type="GO" id="GO:0005886">
    <property type="term" value="C:plasma membrane"/>
    <property type="evidence" value="ECO:0007669"/>
    <property type="project" value="InterPro"/>
</dbReference>
<dbReference type="GO" id="GO:0008289">
    <property type="term" value="F:lipid binding"/>
    <property type="evidence" value="ECO:0007669"/>
    <property type="project" value="InterPro"/>
</dbReference>
<feature type="region of interest" description="Disordered" evidence="19">
    <location>
        <begin position="644"/>
        <end position="700"/>
    </location>
</feature>
<feature type="region of interest" description="Disordered" evidence="19">
    <location>
        <begin position="94"/>
        <end position="116"/>
    </location>
</feature>
<dbReference type="OrthoDB" id="9396701at2759"/>
<evidence type="ECO:0000256" key="15">
    <source>
        <dbReference type="ARBA" id="ARBA00081595"/>
    </source>
</evidence>
<feature type="compositionally biased region" description="Polar residues" evidence="19">
    <location>
        <begin position="297"/>
        <end position="308"/>
    </location>
</feature>
<feature type="compositionally biased region" description="Acidic residues" evidence="19">
    <location>
        <begin position="661"/>
        <end position="670"/>
    </location>
</feature>
<keyword evidence="10" id="KW-0539">Nucleus</keyword>
<evidence type="ECO:0000259" key="20">
    <source>
        <dbReference type="PROSITE" id="PS50002"/>
    </source>
</evidence>
<dbReference type="CTD" id="2533"/>
<dbReference type="Proteomes" id="UP000504602">
    <property type="component" value="Unplaced"/>
</dbReference>
<feature type="compositionally biased region" description="Basic and acidic residues" evidence="19">
    <location>
        <begin position="799"/>
        <end position="812"/>
    </location>
</feature>
<feature type="compositionally biased region" description="Basic and acidic residues" evidence="19">
    <location>
        <begin position="155"/>
        <end position="165"/>
    </location>
</feature>
<evidence type="ECO:0000256" key="6">
    <source>
        <dbReference type="ARBA" id="ARBA00022737"/>
    </source>
</evidence>
<evidence type="ECO:0000313" key="22">
    <source>
        <dbReference type="RefSeq" id="XP_030917005.1"/>
    </source>
</evidence>
<dbReference type="GO" id="GO:0050852">
    <property type="term" value="P:T cell receptor signaling pathway"/>
    <property type="evidence" value="ECO:0007669"/>
    <property type="project" value="TreeGrafter"/>
</dbReference>
<feature type="compositionally biased region" description="Pro residues" evidence="19">
    <location>
        <begin position="474"/>
        <end position="487"/>
    </location>
</feature>
<dbReference type="InterPro" id="IPR001452">
    <property type="entry name" value="SH3_domain"/>
</dbReference>
<feature type="region of interest" description="Disordered" evidence="19">
    <location>
        <begin position="734"/>
        <end position="812"/>
    </location>
</feature>
<organism evidence="21 22">
    <name type="scientific">Geospiza fortis</name>
    <name type="common">Medium ground-finch</name>
    <dbReference type="NCBI Taxonomy" id="48883"/>
    <lineage>
        <taxon>Eukaryota</taxon>
        <taxon>Metazoa</taxon>
        <taxon>Chordata</taxon>
        <taxon>Craniata</taxon>
        <taxon>Vertebrata</taxon>
        <taxon>Euteleostomi</taxon>
        <taxon>Archelosauria</taxon>
        <taxon>Archosauria</taxon>
        <taxon>Dinosauria</taxon>
        <taxon>Saurischia</taxon>
        <taxon>Theropoda</taxon>
        <taxon>Coelurosauria</taxon>
        <taxon>Aves</taxon>
        <taxon>Neognathae</taxon>
        <taxon>Neoaves</taxon>
        <taxon>Telluraves</taxon>
        <taxon>Australaves</taxon>
        <taxon>Passeriformes</taxon>
        <taxon>Thraupidae</taxon>
        <taxon>Geospiza</taxon>
    </lineage>
</organism>
<dbReference type="GO" id="GO:0072659">
    <property type="term" value="P:protein localization to plasma membrane"/>
    <property type="evidence" value="ECO:0007669"/>
    <property type="project" value="TreeGrafter"/>
</dbReference>
<evidence type="ECO:0000256" key="1">
    <source>
        <dbReference type="ARBA" id="ARBA00004282"/>
    </source>
</evidence>
<dbReference type="InterPro" id="IPR035540">
    <property type="entry name" value="FYB_hSH3"/>
</dbReference>
<keyword evidence="5" id="KW-0597">Phosphoprotein</keyword>
<sequence>MSKDKEFFLYRVPSVYSNLNNHIDTTVEYRHITEVFKNWPAESQDPTGEFVTPQDCRIEGASFTARFKNTGELWDIQSQKPRVKLLMEKFESFSRGLEDPSNSRPLTRQEIPKGLQTRNAAIEKFTSKGYAAFCPGPSTLHKPAQPKPPLAVKPSSDDKPEKDPNPPHLNQVAQRFGVQLQPINRGNNEKAGRTKLPIKTSKPSKEDPKPSNPKPAWKKSLAPPDKEKNPLGSKPNLNFASQKNEEKPKFSEVAALKEKLRSATQENKPKPPVSKRPLAQKPSLNNEVSQKEDTSNKSDSLQRQSGPRRNTHAHQEAKKMGENNSAAEAPGSTILKIALRPTGLRSSLSKGTLKTVAENTEEKGMSAAKNFFLKKITEEESGSSHKFPEMNRKLAAGGPSDESQEDKDVSSRMPKWKILSEVANLGQPPKKPYRDDFRGLEDFLKVQQKFHPENEGSKQKILFHTAVRPPLPAFHPPLQVPAAPSLPPRNIKPSSETINLENEENYDDVEFVSQGHGNTQRGQESDGEMYEDINDIRSSRGKEKKWDKEDKRMDQERKEQKEKEKKEHELRKKFKLTGPIEVLHQARACVDYKGGRNELPVKQGDKIEIIRLTDNPEGKWLGRIKGCYGYIKTTMVEIDYESLKRKQKPSASAAVKHTESDQETYDDVGEQDCTSSQSGDQGGSGNMFPSPPSDQDIYDGIDDEDATARSVSQDEDKNGIWPWGLLKRLKVKDGKKKSVREKTAKVNEAEENENLFMPSSTKQSGKDYGDSVYDDVDSSDFPAPPPDSSSSKSGSFGKHKLDENDAQKLKMEKEEKEFRKKFKFDGDIKVLYSTTAVQDLSQKRWGYKDLPIKPGESLDIIESVDDTKVLCRNEEGKYGYVLRSNLVQNDGEIYDDIGDDCIYDNDSDAACS</sequence>
<comment type="function">
    <text evidence="11">Acts as an adapter protein of the FYN and LCP2 signaling cascades in T-cells. May play a role in linking T-cell signaling to remodeling of the actin cytoskeleton. Modulates the expression of IL2. Involved in platelet activation. Prevents the degradation of SKAP1 and SKAP2. May be involved in high affinity immunoglobulin epsilon receptor signaling in mast cells.</text>
</comment>
<keyword evidence="7" id="KW-0965">Cell junction</keyword>
<dbReference type="GeneID" id="102038511"/>
<dbReference type="PANTHER" id="PTHR16830:SF13">
    <property type="entry name" value="FYN-BINDING PROTEIN 1"/>
    <property type="match status" value="1"/>
</dbReference>
<dbReference type="GO" id="GO:0007229">
    <property type="term" value="P:integrin-mediated signaling pathway"/>
    <property type="evidence" value="ECO:0007669"/>
    <property type="project" value="InterPro"/>
</dbReference>
<keyword evidence="3 18" id="KW-0728">SH3 domain</keyword>
<dbReference type="FunFam" id="2.30.30.40:FF:000133">
    <property type="entry name" value="FYN-binding protein-like isoform X2"/>
    <property type="match status" value="1"/>
</dbReference>
<dbReference type="PANTHER" id="PTHR16830">
    <property type="entry name" value="SH2 CONTAINING ADAPTOR PRAM-1 RELATED"/>
    <property type="match status" value="1"/>
</dbReference>
<comment type="subcellular location">
    <subcellularLocation>
        <location evidence="1">Cell junction</location>
    </subcellularLocation>
    <subcellularLocation>
        <location evidence="2">Cytoplasm</location>
    </subcellularLocation>
</comment>
<dbReference type="PROSITE" id="PS50002">
    <property type="entry name" value="SH3"/>
    <property type="match status" value="1"/>
</dbReference>
<evidence type="ECO:0000256" key="8">
    <source>
        <dbReference type="ARBA" id="ARBA00022990"/>
    </source>
</evidence>
<dbReference type="CDD" id="cd00174">
    <property type="entry name" value="SH3"/>
    <property type="match status" value="1"/>
</dbReference>
<evidence type="ECO:0000256" key="4">
    <source>
        <dbReference type="ARBA" id="ARBA00022490"/>
    </source>
</evidence>
<evidence type="ECO:0000256" key="17">
    <source>
        <dbReference type="ARBA" id="ARBA00082486"/>
    </source>
</evidence>
<feature type="compositionally biased region" description="Acidic residues" evidence="19">
    <location>
        <begin position="501"/>
        <end position="510"/>
    </location>
</feature>
<feature type="region of interest" description="Disordered" evidence="19">
    <location>
        <begin position="379"/>
        <end position="413"/>
    </location>
</feature>
<evidence type="ECO:0000256" key="12">
    <source>
        <dbReference type="ARBA" id="ARBA00068976"/>
    </source>
</evidence>
<dbReference type="AlphaFoldDB" id="A0A8N5ETT6"/>
<dbReference type="InterPro" id="IPR036028">
    <property type="entry name" value="SH3-like_dom_sf"/>
</dbReference>
<evidence type="ECO:0000256" key="10">
    <source>
        <dbReference type="ARBA" id="ARBA00023242"/>
    </source>
</evidence>
<evidence type="ECO:0000256" key="7">
    <source>
        <dbReference type="ARBA" id="ARBA00022949"/>
    </source>
</evidence>
<dbReference type="GO" id="GO:0070161">
    <property type="term" value="C:anchoring junction"/>
    <property type="evidence" value="ECO:0007669"/>
    <property type="project" value="UniProtKB-SubCell"/>
</dbReference>
<feature type="domain" description="SH3" evidence="20">
    <location>
        <begin position="581"/>
        <end position="641"/>
    </location>
</feature>
<feature type="compositionally biased region" description="Basic and acidic residues" evidence="19">
    <location>
        <begin position="534"/>
        <end position="570"/>
    </location>
</feature>
<keyword evidence="4" id="KW-0963">Cytoplasm</keyword>
<dbReference type="SUPFAM" id="SSF50044">
    <property type="entry name" value="SH3-domain"/>
    <property type="match status" value="2"/>
</dbReference>
<evidence type="ECO:0000256" key="5">
    <source>
        <dbReference type="ARBA" id="ARBA00022553"/>
    </source>
</evidence>
<dbReference type="Pfam" id="PF14603">
    <property type="entry name" value="hSH3"/>
    <property type="match status" value="2"/>
</dbReference>
<keyword evidence="21" id="KW-1185">Reference proteome</keyword>
<evidence type="ECO:0000256" key="18">
    <source>
        <dbReference type="PROSITE-ProRule" id="PRU00192"/>
    </source>
</evidence>
<dbReference type="RefSeq" id="XP_030917005.1">
    <property type="nucleotide sequence ID" value="XM_031061145.1"/>
</dbReference>
<evidence type="ECO:0000313" key="21">
    <source>
        <dbReference type="Proteomes" id="UP000504602"/>
    </source>
</evidence>
<keyword evidence="9" id="KW-0175">Coiled coil</keyword>
<dbReference type="FunFam" id="2.30.30.40:FF:000156">
    <property type="entry name" value="FYN-binding protein-like isoform X1"/>
    <property type="match status" value="1"/>
</dbReference>
<dbReference type="InterPro" id="IPR029294">
    <property type="entry name" value="hSH3"/>
</dbReference>
<evidence type="ECO:0000256" key="13">
    <source>
        <dbReference type="ARBA" id="ARBA00079796"/>
    </source>
</evidence>
<dbReference type="InterPro" id="IPR043443">
    <property type="entry name" value="FYB1/2-like"/>
</dbReference>
<dbReference type="CDD" id="cd11867">
    <property type="entry name" value="hSH3_ADAP"/>
    <property type="match status" value="1"/>
</dbReference>
<evidence type="ECO:0000256" key="19">
    <source>
        <dbReference type="SAM" id="MobiDB-lite"/>
    </source>
</evidence>
<protein>
    <recommendedName>
        <fullName evidence="12">FYN-binding protein 1</fullName>
    </recommendedName>
    <alternativeName>
        <fullName evidence="13">Adhesion and degranulation promoting adaptor protein</fullName>
    </alternativeName>
    <alternativeName>
        <fullName evidence="14">FYB-120/130</fullName>
    </alternativeName>
    <alternativeName>
        <fullName evidence="17">FYN-T-binding protein</fullName>
    </alternativeName>
    <alternativeName>
        <fullName evidence="15">SLAP-130</fullName>
    </alternativeName>
    <alternativeName>
        <fullName evidence="16">SLP-76-associated phosphoprotein</fullName>
    </alternativeName>
</protein>
<evidence type="ECO:0000256" key="2">
    <source>
        <dbReference type="ARBA" id="ARBA00004496"/>
    </source>
</evidence>
<evidence type="ECO:0000256" key="11">
    <source>
        <dbReference type="ARBA" id="ARBA00059917"/>
    </source>
</evidence>
<evidence type="ECO:0000256" key="14">
    <source>
        <dbReference type="ARBA" id="ARBA00081371"/>
    </source>
</evidence>
<name>A0A8N5ETT6_GEOFO</name>
<keyword evidence="8" id="KW-0007">Acetylation</keyword>
<accession>A0A8N5ETT6</accession>
<evidence type="ECO:0000256" key="16">
    <source>
        <dbReference type="ARBA" id="ARBA00081679"/>
    </source>
</evidence>
<proteinExistence type="predicted"/>
<feature type="region of interest" description="Disordered" evidence="19">
    <location>
        <begin position="136"/>
        <end position="362"/>
    </location>
</feature>
<keyword evidence="6" id="KW-0677">Repeat</keyword>
<dbReference type="Gene3D" id="2.30.30.40">
    <property type="entry name" value="SH3 Domains"/>
    <property type="match status" value="2"/>
</dbReference>
<dbReference type="SMART" id="SM00326">
    <property type="entry name" value="SH3"/>
    <property type="match status" value="1"/>
</dbReference>
<feature type="compositionally biased region" description="Basic and acidic residues" evidence="19">
    <location>
        <begin position="243"/>
        <end position="261"/>
    </location>
</feature>
<evidence type="ECO:0000256" key="9">
    <source>
        <dbReference type="ARBA" id="ARBA00023054"/>
    </source>
</evidence>
<feature type="region of interest" description="Disordered" evidence="19">
    <location>
        <begin position="474"/>
        <end position="570"/>
    </location>
</feature>